<proteinExistence type="predicted"/>
<dbReference type="AlphaFoldDB" id="A0A836BZ71"/>
<gene>
    <name evidence="1" type="ORF">HYH03_007436</name>
</gene>
<organism evidence="1 2">
    <name type="scientific">Edaphochlamys debaryana</name>
    <dbReference type="NCBI Taxonomy" id="47281"/>
    <lineage>
        <taxon>Eukaryota</taxon>
        <taxon>Viridiplantae</taxon>
        <taxon>Chlorophyta</taxon>
        <taxon>core chlorophytes</taxon>
        <taxon>Chlorophyceae</taxon>
        <taxon>CS clade</taxon>
        <taxon>Chlamydomonadales</taxon>
        <taxon>Chlamydomonadales incertae sedis</taxon>
        <taxon>Edaphochlamys</taxon>
    </lineage>
</organism>
<comment type="caution">
    <text evidence="1">The sequence shown here is derived from an EMBL/GenBank/DDBJ whole genome shotgun (WGS) entry which is preliminary data.</text>
</comment>
<dbReference type="Proteomes" id="UP000612055">
    <property type="component" value="Unassembled WGS sequence"/>
</dbReference>
<accession>A0A836BZ71</accession>
<evidence type="ECO:0000313" key="1">
    <source>
        <dbReference type="EMBL" id="KAG2494380.1"/>
    </source>
</evidence>
<reference evidence="1" key="1">
    <citation type="journal article" date="2020" name="bioRxiv">
        <title>Comparative genomics of Chlamydomonas.</title>
        <authorList>
            <person name="Craig R.J."/>
            <person name="Hasan A.R."/>
            <person name="Ness R.W."/>
            <person name="Keightley P.D."/>
        </authorList>
    </citation>
    <scope>NUCLEOTIDE SEQUENCE</scope>
    <source>
        <strain evidence="1">CCAP 11/70</strain>
    </source>
</reference>
<dbReference type="OrthoDB" id="526296at2759"/>
<keyword evidence="2" id="KW-1185">Reference proteome</keyword>
<sequence>MPVPTQSSGVTSWLAQLDMFFSKQQRPTAGALDNLSDVNWSDEDHDDHAGHWYHSHLADRLAMQPIDSDSSAQ</sequence>
<evidence type="ECO:0000313" key="2">
    <source>
        <dbReference type="Proteomes" id="UP000612055"/>
    </source>
</evidence>
<name>A0A836BZ71_9CHLO</name>
<protein>
    <submittedName>
        <fullName evidence="1">Uncharacterized protein</fullName>
    </submittedName>
</protein>
<dbReference type="EMBL" id="JAEHOE010000031">
    <property type="protein sequence ID" value="KAG2494380.1"/>
    <property type="molecule type" value="Genomic_DNA"/>
</dbReference>